<comment type="caution">
    <text evidence="2">The sequence shown here is derived from an EMBL/GenBank/DDBJ whole genome shotgun (WGS) entry which is preliminary data.</text>
</comment>
<name>A0A1L9AXU6_9BACT</name>
<protein>
    <submittedName>
        <fullName evidence="2">Uncharacterized protein</fullName>
    </submittedName>
</protein>
<dbReference type="Proteomes" id="UP000182229">
    <property type="component" value="Unassembled WGS sequence"/>
</dbReference>
<dbReference type="EMBL" id="MPIN01000017">
    <property type="protein sequence ID" value="OJH34806.1"/>
    <property type="molecule type" value="Genomic_DNA"/>
</dbReference>
<reference evidence="2 3" key="2">
    <citation type="submission" date="2016-12" db="EMBL/GenBank/DDBJ databases">
        <title>Draft Genome Sequence of Cystobacter ferrugineus Strain Cbfe23.</title>
        <authorList>
            <person name="Akbar S."/>
            <person name="Dowd S.E."/>
            <person name="Stevens D.C."/>
        </authorList>
    </citation>
    <scope>NUCLEOTIDE SEQUENCE [LARGE SCALE GENOMIC DNA]</scope>
    <source>
        <strain evidence="2 3">Cbfe23</strain>
    </source>
</reference>
<evidence type="ECO:0000313" key="3">
    <source>
        <dbReference type="Proteomes" id="UP000182229"/>
    </source>
</evidence>
<evidence type="ECO:0000313" key="2">
    <source>
        <dbReference type="EMBL" id="OJH34806.1"/>
    </source>
</evidence>
<evidence type="ECO:0000256" key="1">
    <source>
        <dbReference type="SAM" id="SignalP"/>
    </source>
</evidence>
<proteinExistence type="predicted"/>
<accession>A0A1L9AXU6</accession>
<reference evidence="3" key="1">
    <citation type="submission" date="2016-11" db="EMBL/GenBank/DDBJ databases">
        <authorList>
            <person name="Shukria A."/>
            <person name="Stevens D.C."/>
        </authorList>
    </citation>
    <scope>NUCLEOTIDE SEQUENCE [LARGE SCALE GENOMIC DNA]</scope>
    <source>
        <strain evidence="3">Cbfe23</strain>
    </source>
</reference>
<sequence>MIRLSTLVTVVTLLLAPAPVRAMEGPLVSRDAEALARRLGETTWGMEELLAGKVEQVVVTLRVEELDGEGQVKHVQERVDRFRLKDGQQHREILQARKDGEDATAALRKDLEERQRKGQGRAEFSSVNLPFASTSLALHRFSLAGPDPKDPQRVRLRFEPRNDKAPWVHKGEALVNPSTGQLLRLDYSPSILPDMAERVDVRMEFRPQPGVGQVLDTLHVEAEGGFLFYKKRLRITARYSQLVLPSGTTALVSSSQ</sequence>
<dbReference type="OrthoDB" id="5524661at2"/>
<dbReference type="AlphaFoldDB" id="A0A1L9AXU6"/>
<feature type="signal peptide" evidence="1">
    <location>
        <begin position="1"/>
        <end position="22"/>
    </location>
</feature>
<organism evidence="2 3">
    <name type="scientific">Cystobacter ferrugineus</name>
    <dbReference type="NCBI Taxonomy" id="83449"/>
    <lineage>
        <taxon>Bacteria</taxon>
        <taxon>Pseudomonadati</taxon>
        <taxon>Myxococcota</taxon>
        <taxon>Myxococcia</taxon>
        <taxon>Myxococcales</taxon>
        <taxon>Cystobacterineae</taxon>
        <taxon>Archangiaceae</taxon>
        <taxon>Cystobacter</taxon>
    </lineage>
</organism>
<dbReference type="RefSeq" id="WP_071904287.1">
    <property type="nucleotide sequence ID" value="NZ_MPIN01000017.1"/>
</dbReference>
<keyword evidence="3" id="KW-1185">Reference proteome</keyword>
<feature type="chain" id="PRO_5010293443" evidence="1">
    <location>
        <begin position="23"/>
        <end position="256"/>
    </location>
</feature>
<gene>
    <name evidence="2" type="ORF">BON30_42405</name>
</gene>
<keyword evidence="1" id="KW-0732">Signal</keyword>